<dbReference type="Proteomes" id="UP001151760">
    <property type="component" value="Unassembled WGS sequence"/>
</dbReference>
<protein>
    <submittedName>
        <fullName evidence="1">Uncharacterized protein</fullName>
    </submittedName>
</protein>
<keyword evidence="2" id="KW-1185">Reference proteome</keyword>
<proteinExistence type="predicted"/>
<evidence type="ECO:0000313" key="2">
    <source>
        <dbReference type="Proteomes" id="UP001151760"/>
    </source>
</evidence>
<evidence type="ECO:0000313" key="1">
    <source>
        <dbReference type="EMBL" id="GJT14328.1"/>
    </source>
</evidence>
<accession>A0ABQ5BL95</accession>
<organism evidence="1 2">
    <name type="scientific">Tanacetum coccineum</name>
    <dbReference type="NCBI Taxonomy" id="301880"/>
    <lineage>
        <taxon>Eukaryota</taxon>
        <taxon>Viridiplantae</taxon>
        <taxon>Streptophyta</taxon>
        <taxon>Embryophyta</taxon>
        <taxon>Tracheophyta</taxon>
        <taxon>Spermatophyta</taxon>
        <taxon>Magnoliopsida</taxon>
        <taxon>eudicotyledons</taxon>
        <taxon>Gunneridae</taxon>
        <taxon>Pentapetalae</taxon>
        <taxon>asterids</taxon>
        <taxon>campanulids</taxon>
        <taxon>Asterales</taxon>
        <taxon>Asteraceae</taxon>
        <taxon>Asteroideae</taxon>
        <taxon>Anthemideae</taxon>
        <taxon>Anthemidinae</taxon>
        <taxon>Tanacetum</taxon>
    </lineage>
</organism>
<name>A0ABQ5BL95_9ASTR</name>
<comment type="caution">
    <text evidence="1">The sequence shown here is derived from an EMBL/GenBank/DDBJ whole genome shotgun (WGS) entry which is preliminary data.</text>
</comment>
<reference evidence="1" key="2">
    <citation type="submission" date="2022-01" db="EMBL/GenBank/DDBJ databases">
        <authorList>
            <person name="Yamashiro T."/>
            <person name="Shiraishi A."/>
            <person name="Satake H."/>
            <person name="Nakayama K."/>
        </authorList>
    </citation>
    <scope>NUCLEOTIDE SEQUENCE</scope>
</reference>
<sequence>MKEKVRLGFTSYLWHCCIALIGLTRMQKLHREGLLENIDEESFDNANLCLKGTKRAPNKSVSNHGGARDEEMNSIKVNEVWTEVDLIIMQISKECNKGHDVALLKTWAVVSVMRPGSCDKIYEVSEGYVFIVNGRSSRLEEQS</sequence>
<gene>
    <name evidence="1" type="ORF">Tco_0861370</name>
</gene>
<dbReference type="EMBL" id="BQNB010013303">
    <property type="protein sequence ID" value="GJT14328.1"/>
    <property type="molecule type" value="Genomic_DNA"/>
</dbReference>
<reference evidence="1" key="1">
    <citation type="journal article" date="2022" name="Int. J. Mol. Sci.">
        <title>Draft Genome of Tanacetum Coccineum: Genomic Comparison of Closely Related Tanacetum-Family Plants.</title>
        <authorList>
            <person name="Yamashiro T."/>
            <person name="Shiraishi A."/>
            <person name="Nakayama K."/>
            <person name="Satake H."/>
        </authorList>
    </citation>
    <scope>NUCLEOTIDE SEQUENCE</scope>
</reference>